<sequence>MHRSNLAGHHCPARPLHIAALPLGPSGPRLPSPRRPGSPRPGKRHVMSVASAASGDDQPFPQFRLGENPVETVVRWLYRKPGRRNVYGVIPVNAEVADEDDEAASAERTRLRQRAAAEMVNIDWEERGRRKLGGKILMGAGAVLGCGLVVARADWLARAALVGPFIFLGVALYASGRAGLCNLAQAGFWDVDGAGVAPIEDKGLAARMKAKVNDFNVKIALICAAITAAYAAIPLS</sequence>
<keyword evidence="2" id="KW-0472">Membrane</keyword>
<feature type="transmembrane region" description="Helical" evidence="2">
    <location>
        <begin position="132"/>
        <end position="150"/>
    </location>
</feature>
<evidence type="ECO:0000256" key="2">
    <source>
        <dbReference type="SAM" id="Phobius"/>
    </source>
</evidence>
<feature type="transmembrane region" description="Helical" evidence="2">
    <location>
        <begin position="215"/>
        <end position="233"/>
    </location>
</feature>
<protein>
    <submittedName>
        <fullName evidence="3">Uncharacterized protein</fullName>
    </submittedName>
</protein>
<comment type="caution">
    <text evidence="3">The sequence shown here is derived from an EMBL/GenBank/DDBJ whole genome shotgun (WGS) entry which is preliminary data.</text>
</comment>
<organism evidence="3 4">
    <name type="scientific">Ostreobium quekettii</name>
    <dbReference type="NCBI Taxonomy" id="121088"/>
    <lineage>
        <taxon>Eukaryota</taxon>
        <taxon>Viridiplantae</taxon>
        <taxon>Chlorophyta</taxon>
        <taxon>core chlorophytes</taxon>
        <taxon>Ulvophyceae</taxon>
        <taxon>TCBD clade</taxon>
        <taxon>Bryopsidales</taxon>
        <taxon>Ostreobineae</taxon>
        <taxon>Ostreobiaceae</taxon>
        <taxon>Ostreobium</taxon>
    </lineage>
</organism>
<keyword evidence="2" id="KW-1133">Transmembrane helix</keyword>
<evidence type="ECO:0000256" key="1">
    <source>
        <dbReference type="SAM" id="MobiDB-lite"/>
    </source>
</evidence>
<keyword evidence="4" id="KW-1185">Reference proteome</keyword>
<feature type="region of interest" description="Disordered" evidence="1">
    <location>
        <begin position="21"/>
        <end position="61"/>
    </location>
</feature>
<evidence type="ECO:0000313" key="3">
    <source>
        <dbReference type="EMBL" id="CAD7701472.1"/>
    </source>
</evidence>
<dbReference type="EMBL" id="CAJHUC010001547">
    <property type="protein sequence ID" value="CAD7701472.1"/>
    <property type="molecule type" value="Genomic_DNA"/>
</dbReference>
<dbReference type="AlphaFoldDB" id="A0A8S1J6X9"/>
<dbReference type="Proteomes" id="UP000708148">
    <property type="component" value="Unassembled WGS sequence"/>
</dbReference>
<feature type="transmembrane region" description="Helical" evidence="2">
    <location>
        <begin position="156"/>
        <end position="174"/>
    </location>
</feature>
<gene>
    <name evidence="3" type="ORF">OSTQU699_LOCUS6831</name>
</gene>
<proteinExistence type="predicted"/>
<accession>A0A8S1J6X9</accession>
<evidence type="ECO:0000313" key="4">
    <source>
        <dbReference type="Proteomes" id="UP000708148"/>
    </source>
</evidence>
<feature type="compositionally biased region" description="Pro residues" evidence="1">
    <location>
        <begin position="28"/>
        <end position="39"/>
    </location>
</feature>
<reference evidence="3" key="1">
    <citation type="submission" date="2020-12" db="EMBL/GenBank/DDBJ databases">
        <authorList>
            <person name="Iha C."/>
        </authorList>
    </citation>
    <scope>NUCLEOTIDE SEQUENCE</scope>
</reference>
<name>A0A8S1J6X9_9CHLO</name>
<dbReference type="OrthoDB" id="567881at2759"/>
<keyword evidence="2" id="KW-0812">Transmembrane</keyword>